<evidence type="ECO:0000313" key="14">
    <source>
        <dbReference type="Proteomes" id="UP000323917"/>
    </source>
</evidence>
<keyword evidence="8" id="KW-0406">Ion transport</keyword>
<protein>
    <submittedName>
        <fullName evidence="13">Sodium/glucose cotransporter</fullName>
    </submittedName>
</protein>
<dbReference type="InterPro" id="IPR038377">
    <property type="entry name" value="Na/Glc_symporter_sf"/>
</dbReference>
<dbReference type="Proteomes" id="UP000323917">
    <property type="component" value="Chromosome"/>
</dbReference>
<dbReference type="EMBL" id="CP042913">
    <property type="protein sequence ID" value="QEG37169.1"/>
    <property type="molecule type" value="Genomic_DNA"/>
</dbReference>
<comment type="subcellular location">
    <subcellularLocation>
        <location evidence="1">Cell membrane</location>
        <topology evidence="1">Multi-pass membrane protein</topology>
    </subcellularLocation>
</comment>
<dbReference type="PANTHER" id="PTHR42985:SF47">
    <property type="entry name" value="INTEGRAL MEMBRANE TRANSPORT PROTEIN"/>
    <property type="match status" value="1"/>
</dbReference>
<name>A0A5B9QGW5_9BACT</name>
<evidence type="ECO:0000256" key="8">
    <source>
        <dbReference type="ARBA" id="ARBA00023065"/>
    </source>
</evidence>
<evidence type="ECO:0000256" key="12">
    <source>
        <dbReference type="SAM" id="Phobius"/>
    </source>
</evidence>
<proteinExistence type="inferred from homology"/>
<organism evidence="13 14">
    <name type="scientific">Bythopirellula goksoeyrii</name>
    <dbReference type="NCBI Taxonomy" id="1400387"/>
    <lineage>
        <taxon>Bacteria</taxon>
        <taxon>Pseudomonadati</taxon>
        <taxon>Planctomycetota</taxon>
        <taxon>Planctomycetia</taxon>
        <taxon>Pirellulales</taxon>
        <taxon>Lacipirellulaceae</taxon>
        <taxon>Bythopirellula</taxon>
    </lineage>
</organism>
<keyword evidence="4" id="KW-1003">Cell membrane</keyword>
<feature type="transmembrane region" description="Helical" evidence="12">
    <location>
        <begin position="236"/>
        <end position="253"/>
    </location>
</feature>
<dbReference type="KEGG" id="bgok:Pr1d_45100"/>
<evidence type="ECO:0000256" key="2">
    <source>
        <dbReference type="ARBA" id="ARBA00006434"/>
    </source>
</evidence>
<feature type="transmembrane region" description="Helical" evidence="12">
    <location>
        <begin position="47"/>
        <end position="72"/>
    </location>
</feature>
<evidence type="ECO:0000313" key="13">
    <source>
        <dbReference type="EMBL" id="QEG37169.1"/>
    </source>
</evidence>
<keyword evidence="9 12" id="KW-0472">Membrane</keyword>
<dbReference type="GO" id="GO:0015293">
    <property type="term" value="F:symporter activity"/>
    <property type="evidence" value="ECO:0007669"/>
    <property type="project" value="TreeGrafter"/>
</dbReference>
<feature type="transmembrane region" description="Helical" evidence="12">
    <location>
        <begin position="274"/>
        <end position="298"/>
    </location>
</feature>
<feature type="transmembrane region" description="Helical" evidence="12">
    <location>
        <begin position="439"/>
        <end position="456"/>
    </location>
</feature>
<dbReference type="PANTHER" id="PTHR42985">
    <property type="entry name" value="SODIUM-COUPLED MONOCARBOXYLATE TRANSPORTER"/>
    <property type="match status" value="1"/>
</dbReference>
<feature type="transmembrane region" description="Helical" evidence="12">
    <location>
        <begin position="79"/>
        <end position="98"/>
    </location>
</feature>
<dbReference type="InterPro" id="IPR051163">
    <property type="entry name" value="Sodium:Solute_Symporter_SSF"/>
</dbReference>
<keyword evidence="3" id="KW-0813">Transport</keyword>
<feature type="transmembrane region" description="Helical" evidence="12">
    <location>
        <begin position="151"/>
        <end position="173"/>
    </location>
</feature>
<evidence type="ECO:0000256" key="9">
    <source>
        <dbReference type="ARBA" id="ARBA00023136"/>
    </source>
</evidence>
<dbReference type="NCBIfam" id="TIGR00813">
    <property type="entry name" value="sss"/>
    <property type="match status" value="1"/>
</dbReference>
<evidence type="ECO:0000256" key="1">
    <source>
        <dbReference type="ARBA" id="ARBA00004651"/>
    </source>
</evidence>
<dbReference type="AlphaFoldDB" id="A0A5B9QGW5"/>
<accession>A0A5B9QGW5</accession>
<dbReference type="Gene3D" id="1.20.1730.10">
    <property type="entry name" value="Sodium/glucose cotransporter"/>
    <property type="match status" value="1"/>
</dbReference>
<feature type="transmembrane region" description="Helical" evidence="12">
    <location>
        <begin position="411"/>
        <end position="432"/>
    </location>
</feature>
<keyword evidence="14" id="KW-1185">Reference proteome</keyword>
<feature type="transmembrane region" description="Helical" evidence="12">
    <location>
        <begin position="7"/>
        <end position="27"/>
    </location>
</feature>
<comment type="similarity">
    <text evidence="2 11">Belongs to the sodium:solute symporter (SSF) (TC 2.A.21) family.</text>
</comment>
<dbReference type="GO" id="GO:0005886">
    <property type="term" value="C:plasma membrane"/>
    <property type="evidence" value="ECO:0007669"/>
    <property type="project" value="UniProtKB-SubCell"/>
</dbReference>
<sequence length="498" mass="54301" precursor="true">MQLLIPPLDAAIVVGYLAFSIMLGLWVGRGQKSTLDYFLGNRSLPTWTVLLSIVATETSTVTFLSIPGFTFAQDGDMRFLQITFGYIVGRFLVIWILLPRYFEGQIFTAYEVLQQRFGIVSRRVTSALFLVTRNLSDALRLYLTALALQQVVGLELTHCIVLLGVVTIVYTFLGGVKSVVWNDCLQFFIYIVGALVALWLMITRLPGGWEQLTQFGEATDRLRIFDFDLSLTKPTMTFWSGLIGGIFLTAATHGTDQLMVQRYLSSRSQRSASWALGLSGFIVCLQFALFLFIGVALACFYREHPPEVQFGAGDGDKVFAHFIVNYLGTGLVGLTLSAVFAAAMSTLSSSLNSSATVLVQDIFLPLTKTELAPTQQLWISRIATAGFGILQIGIAIASYQIGATESTVSSVLSIASFALGPLLGLYLLAVFTNRVHQRAALTGFCVGVISISAIAFTTNLYWAWYAGVGALITLSSGYLASFCIAETPLSDAYSENSQ</sequence>
<evidence type="ECO:0000256" key="7">
    <source>
        <dbReference type="ARBA" id="ARBA00023053"/>
    </source>
</evidence>
<dbReference type="Pfam" id="PF00474">
    <property type="entry name" value="SSF"/>
    <property type="match status" value="1"/>
</dbReference>
<feature type="transmembrane region" description="Helical" evidence="12">
    <location>
        <begin position="378"/>
        <end position="399"/>
    </location>
</feature>
<gene>
    <name evidence="13" type="primary">sglT_12</name>
    <name evidence="13" type="ORF">Pr1d_45100</name>
</gene>
<evidence type="ECO:0000256" key="11">
    <source>
        <dbReference type="RuleBase" id="RU362091"/>
    </source>
</evidence>
<reference evidence="13 14" key="1">
    <citation type="submission" date="2019-08" db="EMBL/GenBank/DDBJ databases">
        <title>Deep-cultivation of Planctomycetes and their phenomic and genomic characterization uncovers novel biology.</title>
        <authorList>
            <person name="Wiegand S."/>
            <person name="Jogler M."/>
            <person name="Boedeker C."/>
            <person name="Pinto D."/>
            <person name="Vollmers J."/>
            <person name="Rivas-Marin E."/>
            <person name="Kohn T."/>
            <person name="Peeters S.H."/>
            <person name="Heuer A."/>
            <person name="Rast P."/>
            <person name="Oberbeckmann S."/>
            <person name="Bunk B."/>
            <person name="Jeske O."/>
            <person name="Meyerdierks A."/>
            <person name="Storesund J.E."/>
            <person name="Kallscheuer N."/>
            <person name="Luecker S."/>
            <person name="Lage O.M."/>
            <person name="Pohl T."/>
            <person name="Merkel B.J."/>
            <person name="Hornburger P."/>
            <person name="Mueller R.-W."/>
            <person name="Bruemmer F."/>
            <person name="Labrenz M."/>
            <person name="Spormann A.M."/>
            <person name="Op den Camp H."/>
            <person name="Overmann J."/>
            <person name="Amann R."/>
            <person name="Jetten M.S.M."/>
            <person name="Mascher T."/>
            <person name="Medema M.H."/>
            <person name="Devos D.P."/>
            <person name="Kaster A.-K."/>
            <person name="Ovreas L."/>
            <person name="Rohde M."/>
            <person name="Galperin M.Y."/>
            <person name="Jogler C."/>
        </authorList>
    </citation>
    <scope>NUCLEOTIDE SEQUENCE [LARGE SCALE GENOMIC DNA]</scope>
    <source>
        <strain evidence="13 14">Pr1d</strain>
    </source>
</reference>
<keyword evidence="6 12" id="KW-1133">Transmembrane helix</keyword>
<keyword evidence="7" id="KW-0915">Sodium</keyword>
<feature type="transmembrane region" description="Helical" evidence="12">
    <location>
        <begin position="318"/>
        <end position="343"/>
    </location>
</feature>
<evidence type="ECO:0000256" key="4">
    <source>
        <dbReference type="ARBA" id="ARBA00022475"/>
    </source>
</evidence>
<dbReference type="CDD" id="cd11493">
    <property type="entry name" value="SLC5sbd_NIS-like_u1"/>
    <property type="match status" value="1"/>
</dbReference>
<keyword evidence="10" id="KW-0739">Sodium transport</keyword>
<dbReference type="GO" id="GO:0006814">
    <property type="term" value="P:sodium ion transport"/>
    <property type="evidence" value="ECO:0007669"/>
    <property type="project" value="UniProtKB-KW"/>
</dbReference>
<evidence type="ECO:0000256" key="3">
    <source>
        <dbReference type="ARBA" id="ARBA00022448"/>
    </source>
</evidence>
<dbReference type="RefSeq" id="WP_238476562.1">
    <property type="nucleotide sequence ID" value="NZ_CP042913.1"/>
</dbReference>
<evidence type="ECO:0000256" key="5">
    <source>
        <dbReference type="ARBA" id="ARBA00022692"/>
    </source>
</evidence>
<keyword evidence="5 12" id="KW-0812">Transmembrane</keyword>
<evidence type="ECO:0000256" key="6">
    <source>
        <dbReference type="ARBA" id="ARBA00022989"/>
    </source>
</evidence>
<dbReference type="InterPro" id="IPR001734">
    <property type="entry name" value="Na/solute_symporter"/>
</dbReference>
<evidence type="ECO:0000256" key="10">
    <source>
        <dbReference type="ARBA" id="ARBA00023201"/>
    </source>
</evidence>
<dbReference type="PROSITE" id="PS50283">
    <property type="entry name" value="NA_SOLUT_SYMP_3"/>
    <property type="match status" value="1"/>
</dbReference>
<feature type="transmembrane region" description="Helical" evidence="12">
    <location>
        <begin position="185"/>
        <end position="202"/>
    </location>
</feature>